<dbReference type="Proteomes" id="UP000595095">
    <property type="component" value="Chromosome"/>
</dbReference>
<dbReference type="AlphaFoldDB" id="A0A7S9DVE2"/>
<keyword evidence="2" id="KW-1185">Reference proteome</keyword>
<name>A0A7S9DVE2_9ALTE</name>
<protein>
    <submittedName>
        <fullName evidence="1">Uncharacterized protein</fullName>
    </submittedName>
</protein>
<organism evidence="1 2">
    <name type="scientific">Salinimonas marina</name>
    <dbReference type="NCBI Taxonomy" id="2785918"/>
    <lineage>
        <taxon>Bacteria</taxon>
        <taxon>Pseudomonadati</taxon>
        <taxon>Pseudomonadota</taxon>
        <taxon>Gammaproteobacteria</taxon>
        <taxon>Alteromonadales</taxon>
        <taxon>Alteromonadaceae</taxon>
        <taxon>Alteromonas/Salinimonas group</taxon>
        <taxon>Salinimonas</taxon>
    </lineage>
</organism>
<dbReference type="KEGG" id="smaa:IT774_09940"/>
<dbReference type="EMBL" id="CP064795">
    <property type="protein sequence ID" value="QPG04560.1"/>
    <property type="molecule type" value="Genomic_DNA"/>
</dbReference>
<proteinExistence type="predicted"/>
<sequence>MQQLIVLSACFLFLSGCVIVPETDLGKDNRCEISSDRKTLKVINGFKDTNTFYSVSGLVLLPLSGVVSGTYVAVNNIYNLGEERFVCGPEPTPSGNTVRAS</sequence>
<evidence type="ECO:0000313" key="2">
    <source>
        <dbReference type="Proteomes" id="UP000595095"/>
    </source>
</evidence>
<reference evidence="1 2" key="1">
    <citation type="submission" date="2020-11" db="EMBL/GenBank/DDBJ databases">
        <title>Complete genome sequence for Salinimonas sp. strain G2-b.</title>
        <authorList>
            <person name="Park S.-J."/>
        </authorList>
    </citation>
    <scope>NUCLEOTIDE SEQUENCE [LARGE SCALE GENOMIC DNA]</scope>
    <source>
        <strain evidence="1 2">G2-b</strain>
    </source>
</reference>
<accession>A0A7S9DVE2</accession>
<gene>
    <name evidence="1" type="ORF">IT774_09940</name>
</gene>
<evidence type="ECO:0000313" key="1">
    <source>
        <dbReference type="EMBL" id="QPG04560.1"/>
    </source>
</evidence>
<dbReference type="RefSeq" id="WP_195809654.1">
    <property type="nucleotide sequence ID" value="NZ_CP064795.1"/>
</dbReference>